<keyword evidence="1" id="KW-0560">Oxidoreductase</keyword>
<evidence type="ECO:0000313" key="2">
    <source>
        <dbReference type="Proteomes" id="UP001631969"/>
    </source>
</evidence>
<evidence type="ECO:0000313" key="1">
    <source>
        <dbReference type="EMBL" id="MFM9327357.1"/>
    </source>
</evidence>
<gene>
    <name evidence="1" type="ORF">ACI1P1_03490</name>
</gene>
<protein>
    <submittedName>
        <fullName evidence="1">SDR family NAD(P)-dependent oxidoreductase</fullName>
        <ecNumber evidence="1">1.-.-.-</ecNumber>
    </submittedName>
</protein>
<name>A0ACC7NZ78_9BACL</name>
<accession>A0ACC7NZ78</accession>
<organism evidence="1 2">
    <name type="scientific">Paenibacillus mesotrionivorans</name>
    <dbReference type="NCBI Taxonomy" id="3160968"/>
    <lineage>
        <taxon>Bacteria</taxon>
        <taxon>Bacillati</taxon>
        <taxon>Bacillota</taxon>
        <taxon>Bacilli</taxon>
        <taxon>Bacillales</taxon>
        <taxon>Paenibacillaceae</taxon>
        <taxon>Paenibacillus</taxon>
    </lineage>
</organism>
<dbReference type="EC" id="1.-.-.-" evidence="1"/>
<reference evidence="1" key="1">
    <citation type="submission" date="2024-12" db="EMBL/GenBank/DDBJ databases">
        <authorList>
            <person name="Wu N."/>
        </authorList>
    </citation>
    <scope>NUCLEOTIDE SEQUENCE</scope>
    <source>
        <strain evidence="1">P15</strain>
    </source>
</reference>
<dbReference type="EMBL" id="JBJURJ010000002">
    <property type="protein sequence ID" value="MFM9327357.1"/>
    <property type="molecule type" value="Genomic_DNA"/>
</dbReference>
<sequence>MKGISLDGAVAVITGASGGLGSVLAAELVSRGSYVVLAGRSPERLSLLAGKLGERTSWMAMDITSFESIQAAVLEIVSRHGRIDVWINNAGFGIFERADDAPLEHFEAMMDVNYMGTVRCTKAVLPYMQKAGKGQIVNIASLAGKIGTAKGSGYCASKHAVLGFTDSLRQELAGTGITVTAINPGPIDTPFFDQADPEGHYVKNIRWMMLRPEQVARKTAEAIVKGRKEADLPFFSAAGARILRLFPRLADGPVGRLMNKK</sequence>
<dbReference type="Proteomes" id="UP001631969">
    <property type="component" value="Unassembled WGS sequence"/>
</dbReference>
<keyword evidence="2" id="KW-1185">Reference proteome</keyword>
<proteinExistence type="predicted"/>
<comment type="caution">
    <text evidence="1">The sequence shown here is derived from an EMBL/GenBank/DDBJ whole genome shotgun (WGS) entry which is preliminary data.</text>
</comment>